<reference evidence="2 3" key="1">
    <citation type="journal article" date="2014" name="Agronomy (Basel)">
        <title>A Draft Genome Sequence for Ensete ventricosum, the Drought-Tolerant Tree Against Hunger.</title>
        <authorList>
            <person name="Harrison J."/>
            <person name="Moore K.A."/>
            <person name="Paszkiewicz K."/>
            <person name="Jones T."/>
            <person name="Grant M."/>
            <person name="Ambacheew D."/>
            <person name="Muzemil S."/>
            <person name="Studholme D.J."/>
        </authorList>
    </citation>
    <scope>NUCLEOTIDE SEQUENCE [LARGE SCALE GENOMIC DNA]</scope>
</reference>
<feature type="non-terminal residue" evidence="2">
    <location>
        <position position="1"/>
    </location>
</feature>
<accession>A0A427ADF7</accession>
<dbReference type="PANTHER" id="PTHR31032">
    <property type="entry name" value="PGR5-LIKE PROTEIN 1B, CHLOROPLASTIC"/>
    <property type="match status" value="1"/>
</dbReference>
<organism evidence="2 3">
    <name type="scientific">Ensete ventricosum</name>
    <name type="common">Abyssinian banana</name>
    <name type="synonym">Musa ensete</name>
    <dbReference type="NCBI Taxonomy" id="4639"/>
    <lineage>
        <taxon>Eukaryota</taxon>
        <taxon>Viridiplantae</taxon>
        <taxon>Streptophyta</taxon>
        <taxon>Embryophyta</taxon>
        <taxon>Tracheophyta</taxon>
        <taxon>Spermatophyta</taxon>
        <taxon>Magnoliopsida</taxon>
        <taxon>Liliopsida</taxon>
        <taxon>Zingiberales</taxon>
        <taxon>Musaceae</taxon>
        <taxon>Ensete</taxon>
    </lineage>
</organism>
<proteinExistence type="predicted"/>
<dbReference type="EMBL" id="AMZH03002825">
    <property type="protein sequence ID" value="RRT74269.1"/>
    <property type="molecule type" value="Genomic_DNA"/>
</dbReference>
<dbReference type="InterPro" id="IPR039987">
    <property type="entry name" value="PGRL1"/>
</dbReference>
<evidence type="ECO:0000256" key="1">
    <source>
        <dbReference type="SAM" id="Phobius"/>
    </source>
</evidence>
<dbReference type="GO" id="GO:0009773">
    <property type="term" value="P:photosynthetic electron transport in photosystem I"/>
    <property type="evidence" value="ECO:0007669"/>
    <property type="project" value="InterPro"/>
</dbReference>
<protein>
    <submittedName>
        <fullName evidence="2">Uncharacterized protein</fullName>
    </submittedName>
</protein>
<name>A0A427ADF7_ENSVE</name>
<keyword evidence="1" id="KW-1133">Transmembrane helix</keyword>
<dbReference type="GO" id="GO:0016730">
    <property type="term" value="F:oxidoreductase activity, acting on iron-sulfur proteins as donors"/>
    <property type="evidence" value="ECO:0007669"/>
    <property type="project" value="InterPro"/>
</dbReference>
<dbReference type="Proteomes" id="UP000287651">
    <property type="component" value="Unassembled WGS sequence"/>
</dbReference>
<dbReference type="AlphaFoldDB" id="A0A427ADF7"/>
<keyword evidence="1" id="KW-0472">Membrane</keyword>
<dbReference type="GO" id="GO:0009535">
    <property type="term" value="C:chloroplast thylakoid membrane"/>
    <property type="evidence" value="ECO:0007669"/>
    <property type="project" value="InterPro"/>
</dbReference>
<evidence type="ECO:0000313" key="2">
    <source>
        <dbReference type="EMBL" id="RRT74269.1"/>
    </source>
</evidence>
<sequence>RRRRPRWLAWRRSSPLASQSPLTALSSLFPLVADPIIAPPSAACIFSRLPFGPASVTFAKGYRRPSGLPPTSKAFYYEKKAIMSNEEFDNLKEELMWEGSSVVMLSMPFVTYLVSPVSSLFWLLIYHC</sequence>
<evidence type="ECO:0000313" key="3">
    <source>
        <dbReference type="Proteomes" id="UP000287651"/>
    </source>
</evidence>
<gene>
    <name evidence="2" type="ORF">B296_00021531</name>
</gene>
<keyword evidence="1" id="KW-0812">Transmembrane</keyword>
<comment type="caution">
    <text evidence="2">The sequence shown here is derived from an EMBL/GenBank/DDBJ whole genome shotgun (WGS) entry which is preliminary data.</text>
</comment>
<feature type="transmembrane region" description="Helical" evidence="1">
    <location>
        <begin position="102"/>
        <end position="125"/>
    </location>
</feature>
<dbReference type="PANTHER" id="PTHR31032:SF1">
    <property type="entry name" value="PGR5-LIKE PROTEIN 1B, CHLOROPLASTIC"/>
    <property type="match status" value="1"/>
</dbReference>